<dbReference type="EMBL" id="KV454410">
    <property type="protein sequence ID" value="ODQ64980.1"/>
    <property type="molecule type" value="Genomic_DNA"/>
</dbReference>
<proteinExistence type="predicted"/>
<keyword evidence="2" id="KW-0472">Membrane</keyword>
<protein>
    <submittedName>
        <fullName evidence="3">Uncharacterized protein</fullName>
    </submittedName>
</protein>
<evidence type="ECO:0000256" key="2">
    <source>
        <dbReference type="SAM" id="Phobius"/>
    </source>
</evidence>
<accession>A0A1E3PI58</accession>
<dbReference type="AlphaFoldDB" id="A0A1E3PI58"/>
<reference evidence="3 4" key="1">
    <citation type="journal article" date="2016" name="Proc. Natl. Acad. Sci. U.S.A.">
        <title>Comparative genomics of biotechnologically important yeasts.</title>
        <authorList>
            <person name="Riley R."/>
            <person name="Haridas S."/>
            <person name="Wolfe K.H."/>
            <person name="Lopes M.R."/>
            <person name="Hittinger C.T."/>
            <person name="Goeker M."/>
            <person name="Salamov A.A."/>
            <person name="Wisecaver J.H."/>
            <person name="Long T.M."/>
            <person name="Calvey C.H."/>
            <person name="Aerts A.L."/>
            <person name="Barry K.W."/>
            <person name="Choi C."/>
            <person name="Clum A."/>
            <person name="Coughlan A.Y."/>
            <person name="Deshpande S."/>
            <person name="Douglass A.P."/>
            <person name="Hanson S.J."/>
            <person name="Klenk H.-P."/>
            <person name="LaButti K.M."/>
            <person name="Lapidus A."/>
            <person name="Lindquist E.A."/>
            <person name="Lipzen A.M."/>
            <person name="Meier-Kolthoff J.P."/>
            <person name="Ohm R.A."/>
            <person name="Otillar R.P."/>
            <person name="Pangilinan J.L."/>
            <person name="Peng Y."/>
            <person name="Rokas A."/>
            <person name="Rosa C.A."/>
            <person name="Scheuner C."/>
            <person name="Sibirny A.A."/>
            <person name="Slot J.C."/>
            <person name="Stielow J.B."/>
            <person name="Sun H."/>
            <person name="Kurtzman C.P."/>
            <person name="Blackwell M."/>
            <person name="Grigoriev I.V."/>
            <person name="Jeffries T.W."/>
        </authorList>
    </citation>
    <scope>NUCLEOTIDE SEQUENCE [LARGE SCALE GENOMIC DNA]</scope>
    <source>
        <strain evidence="3 4">DSM 6958</strain>
    </source>
</reference>
<keyword evidence="4" id="KW-1185">Reference proteome</keyword>
<keyword evidence="2" id="KW-1133">Transmembrane helix</keyword>
<feature type="transmembrane region" description="Helical" evidence="2">
    <location>
        <begin position="70"/>
        <end position="92"/>
    </location>
</feature>
<sequence>MLEFSENRFEKEMSKPIIDHEPKPITKREYNSNNHKSKPIISHQPKSMTNHEKKTAQHKYERNIIERSGYAKYFMIAIAFVAVFILLISNWLKYENSGSYHRSSEKLT</sequence>
<evidence type="ECO:0000313" key="3">
    <source>
        <dbReference type="EMBL" id="ODQ64980.1"/>
    </source>
</evidence>
<organism evidence="3 4">
    <name type="scientific">Nadsonia fulvescens var. elongata DSM 6958</name>
    <dbReference type="NCBI Taxonomy" id="857566"/>
    <lineage>
        <taxon>Eukaryota</taxon>
        <taxon>Fungi</taxon>
        <taxon>Dikarya</taxon>
        <taxon>Ascomycota</taxon>
        <taxon>Saccharomycotina</taxon>
        <taxon>Dipodascomycetes</taxon>
        <taxon>Dipodascales</taxon>
        <taxon>Dipodascales incertae sedis</taxon>
        <taxon>Nadsonia</taxon>
    </lineage>
</organism>
<name>A0A1E3PI58_9ASCO</name>
<evidence type="ECO:0000313" key="4">
    <source>
        <dbReference type="Proteomes" id="UP000095009"/>
    </source>
</evidence>
<feature type="region of interest" description="Disordered" evidence="1">
    <location>
        <begin position="1"/>
        <end position="58"/>
    </location>
</feature>
<keyword evidence="2" id="KW-0812">Transmembrane</keyword>
<dbReference type="Proteomes" id="UP000095009">
    <property type="component" value="Unassembled WGS sequence"/>
</dbReference>
<feature type="compositionally biased region" description="Basic and acidic residues" evidence="1">
    <location>
        <begin position="1"/>
        <end position="30"/>
    </location>
</feature>
<evidence type="ECO:0000256" key="1">
    <source>
        <dbReference type="SAM" id="MobiDB-lite"/>
    </source>
</evidence>
<feature type="compositionally biased region" description="Basic and acidic residues" evidence="1">
    <location>
        <begin position="49"/>
        <end position="58"/>
    </location>
</feature>
<gene>
    <name evidence="3" type="ORF">NADFUDRAFT_51578</name>
</gene>